<dbReference type="EMBL" id="JAIWYP010000007">
    <property type="protein sequence ID" value="KAH3798988.1"/>
    <property type="molecule type" value="Genomic_DNA"/>
</dbReference>
<organism evidence="1 2">
    <name type="scientific">Dreissena polymorpha</name>
    <name type="common">Zebra mussel</name>
    <name type="synonym">Mytilus polymorpha</name>
    <dbReference type="NCBI Taxonomy" id="45954"/>
    <lineage>
        <taxon>Eukaryota</taxon>
        <taxon>Metazoa</taxon>
        <taxon>Spiralia</taxon>
        <taxon>Lophotrochozoa</taxon>
        <taxon>Mollusca</taxon>
        <taxon>Bivalvia</taxon>
        <taxon>Autobranchia</taxon>
        <taxon>Heteroconchia</taxon>
        <taxon>Euheterodonta</taxon>
        <taxon>Imparidentia</taxon>
        <taxon>Neoheterodontei</taxon>
        <taxon>Myida</taxon>
        <taxon>Dreissenoidea</taxon>
        <taxon>Dreissenidae</taxon>
        <taxon>Dreissena</taxon>
    </lineage>
</organism>
<dbReference type="AlphaFoldDB" id="A0A9D4FKN8"/>
<evidence type="ECO:0000313" key="2">
    <source>
        <dbReference type="Proteomes" id="UP000828390"/>
    </source>
</evidence>
<sequence>MKQPKCVRKKLQVQIFMYMLDSTKTKQVFTDHRNQRFNNTTEASIIIPCGAISYGYQKYVHNSGK</sequence>
<keyword evidence="2" id="KW-1185">Reference proteome</keyword>
<name>A0A9D4FKN8_DREPO</name>
<comment type="caution">
    <text evidence="1">The sequence shown here is derived from an EMBL/GenBank/DDBJ whole genome shotgun (WGS) entry which is preliminary data.</text>
</comment>
<accession>A0A9D4FKN8</accession>
<reference evidence="1" key="2">
    <citation type="submission" date="2020-11" db="EMBL/GenBank/DDBJ databases">
        <authorList>
            <person name="McCartney M.A."/>
            <person name="Auch B."/>
            <person name="Kono T."/>
            <person name="Mallez S."/>
            <person name="Becker A."/>
            <person name="Gohl D.M."/>
            <person name="Silverstein K.A.T."/>
            <person name="Koren S."/>
            <person name="Bechman K.B."/>
            <person name="Herman A."/>
            <person name="Abrahante J.E."/>
            <person name="Garbe J."/>
        </authorList>
    </citation>
    <scope>NUCLEOTIDE SEQUENCE</scope>
    <source>
        <strain evidence="1">Duluth1</strain>
        <tissue evidence="1">Whole animal</tissue>
    </source>
</reference>
<reference evidence="1" key="1">
    <citation type="journal article" date="2019" name="bioRxiv">
        <title>The Genome of the Zebra Mussel, Dreissena polymorpha: A Resource for Invasive Species Research.</title>
        <authorList>
            <person name="McCartney M.A."/>
            <person name="Auch B."/>
            <person name="Kono T."/>
            <person name="Mallez S."/>
            <person name="Zhang Y."/>
            <person name="Obille A."/>
            <person name="Becker A."/>
            <person name="Abrahante J.E."/>
            <person name="Garbe J."/>
            <person name="Badalamenti J.P."/>
            <person name="Herman A."/>
            <person name="Mangelson H."/>
            <person name="Liachko I."/>
            <person name="Sullivan S."/>
            <person name="Sone E.D."/>
            <person name="Koren S."/>
            <person name="Silverstein K.A.T."/>
            <person name="Beckman K.B."/>
            <person name="Gohl D.M."/>
        </authorList>
    </citation>
    <scope>NUCLEOTIDE SEQUENCE</scope>
    <source>
        <strain evidence="1">Duluth1</strain>
        <tissue evidence="1">Whole animal</tissue>
    </source>
</reference>
<proteinExistence type="predicted"/>
<gene>
    <name evidence="1" type="ORF">DPMN_152592</name>
</gene>
<dbReference type="Proteomes" id="UP000828390">
    <property type="component" value="Unassembled WGS sequence"/>
</dbReference>
<protein>
    <submittedName>
        <fullName evidence="1">Uncharacterized protein</fullName>
    </submittedName>
</protein>
<evidence type="ECO:0000313" key="1">
    <source>
        <dbReference type="EMBL" id="KAH3798988.1"/>
    </source>
</evidence>